<organism evidence="1 2">
    <name type="scientific">Holotrichia oblita</name>
    <name type="common">Chafer beetle</name>
    <dbReference type="NCBI Taxonomy" id="644536"/>
    <lineage>
        <taxon>Eukaryota</taxon>
        <taxon>Metazoa</taxon>
        <taxon>Ecdysozoa</taxon>
        <taxon>Arthropoda</taxon>
        <taxon>Hexapoda</taxon>
        <taxon>Insecta</taxon>
        <taxon>Pterygota</taxon>
        <taxon>Neoptera</taxon>
        <taxon>Endopterygota</taxon>
        <taxon>Coleoptera</taxon>
        <taxon>Polyphaga</taxon>
        <taxon>Scarabaeiformia</taxon>
        <taxon>Scarabaeidae</taxon>
        <taxon>Melolonthinae</taxon>
        <taxon>Holotrichia</taxon>
    </lineage>
</organism>
<accession>A0ACB9T157</accession>
<proteinExistence type="predicted"/>
<dbReference type="Proteomes" id="UP001056778">
    <property type="component" value="Chromosome 5"/>
</dbReference>
<gene>
    <name evidence="1" type="ORF">MML48_5g00014586</name>
</gene>
<comment type="caution">
    <text evidence="1">The sequence shown here is derived from an EMBL/GenBank/DDBJ whole genome shotgun (WGS) entry which is preliminary data.</text>
</comment>
<evidence type="ECO:0000313" key="1">
    <source>
        <dbReference type="EMBL" id="KAI4460517.1"/>
    </source>
</evidence>
<dbReference type="EMBL" id="CM043019">
    <property type="protein sequence ID" value="KAI4460517.1"/>
    <property type="molecule type" value="Genomic_DNA"/>
</dbReference>
<sequence length="168" mass="18973">MKAESAKRTNGVVSESRKIRKPLMEKKRRARINDSLETLKQILLESKTTIKDASSTIKKSGQRTAKLEKADILEMTVRYLQHLRNKINQLSNDTLIKTPIRIKEEIQVSPADSSCDIKYGVALVPARLPNGTIAFVVPTNSPDGKLVRSCALRRVNDLESGQHVWRPW</sequence>
<protein>
    <submittedName>
        <fullName evidence="1">Basic helix-loop-helix transcription factor hes-related</fullName>
    </submittedName>
</protein>
<reference evidence="1" key="1">
    <citation type="submission" date="2022-04" db="EMBL/GenBank/DDBJ databases">
        <title>Chromosome-scale genome assembly of Holotrichia oblita Faldermann.</title>
        <authorList>
            <person name="Rongchong L."/>
        </authorList>
    </citation>
    <scope>NUCLEOTIDE SEQUENCE</scope>
    <source>
        <strain evidence="1">81SQS9</strain>
    </source>
</reference>
<evidence type="ECO:0000313" key="2">
    <source>
        <dbReference type="Proteomes" id="UP001056778"/>
    </source>
</evidence>
<name>A0ACB9T157_HOLOL</name>
<keyword evidence="2" id="KW-1185">Reference proteome</keyword>